<dbReference type="STRING" id="393003.SAMN05660461_4741"/>
<feature type="chain" id="PRO_5012662459" evidence="2">
    <location>
        <begin position="19"/>
        <end position="311"/>
    </location>
</feature>
<evidence type="ECO:0000313" key="4">
    <source>
        <dbReference type="EMBL" id="SKD08864.1"/>
    </source>
</evidence>
<dbReference type="InterPro" id="IPR049492">
    <property type="entry name" value="BD-FAE-like_dom"/>
</dbReference>
<accession>A0A1T5P7W7</accession>
<dbReference type="RefSeq" id="WP_079472021.1">
    <property type="nucleotide sequence ID" value="NZ_FUZZ01000004.1"/>
</dbReference>
<evidence type="ECO:0000259" key="3">
    <source>
        <dbReference type="Pfam" id="PF20434"/>
    </source>
</evidence>
<dbReference type="PANTHER" id="PTHR48081">
    <property type="entry name" value="AB HYDROLASE SUPERFAMILY PROTEIN C4A8.06C"/>
    <property type="match status" value="1"/>
</dbReference>
<reference evidence="4 5" key="1">
    <citation type="submission" date="2017-02" db="EMBL/GenBank/DDBJ databases">
        <authorList>
            <person name="Peterson S.W."/>
        </authorList>
    </citation>
    <scope>NUCLEOTIDE SEQUENCE [LARGE SCALE GENOMIC DNA]</scope>
    <source>
        <strain evidence="4 5">DSM 18108</strain>
    </source>
</reference>
<organism evidence="4 5">
    <name type="scientific">Chitinophaga ginsengisegetis</name>
    <dbReference type="NCBI Taxonomy" id="393003"/>
    <lineage>
        <taxon>Bacteria</taxon>
        <taxon>Pseudomonadati</taxon>
        <taxon>Bacteroidota</taxon>
        <taxon>Chitinophagia</taxon>
        <taxon>Chitinophagales</taxon>
        <taxon>Chitinophagaceae</taxon>
        <taxon>Chitinophaga</taxon>
    </lineage>
</organism>
<keyword evidence="2" id="KW-0732">Signal</keyword>
<evidence type="ECO:0000313" key="5">
    <source>
        <dbReference type="Proteomes" id="UP000190166"/>
    </source>
</evidence>
<gene>
    <name evidence="4" type="ORF">SAMN05660461_4741</name>
</gene>
<dbReference type="InterPro" id="IPR050300">
    <property type="entry name" value="GDXG_lipolytic_enzyme"/>
</dbReference>
<protein>
    <submittedName>
        <fullName evidence="4">Acetyl esterase/lipase</fullName>
    </submittedName>
</protein>
<dbReference type="AlphaFoldDB" id="A0A1T5P7W7"/>
<evidence type="ECO:0000256" key="2">
    <source>
        <dbReference type="SAM" id="SignalP"/>
    </source>
</evidence>
<keyword evidence="1" id="KW-0378">Hydrolase</keyword>
<proteinExistence type="predicted"/>
<dbReference type="PANTHER" id="PTHR48081:SF6">
    <property type="entry name" value="PEPTIDASE S9 PROLYL OLIGOPEPTIDASE CATALYTIC DOMAIN-CONTAINING PROTEIN"/>
    <property type="match status" value="1"/>
</dbReference>
<keyword evidence="5" id="KW-1185">Reference proteome</keyword>
<dbReference type="Gene3D" id="3.40.50.1820">
    <property type="entry name" value="alpha/beta hydrolase"/>
    <property type="match status" value="1"/>
</dbReference>
<dbReference type="Pfam" id="PF20434">
    <property type="entry name" value="BD-FAE"/>
    <property type="match status" value="1"/>
</dbReference>
<feature type="signal peptide" evidence="2">
    <location>
        <begin position="1"/>
        <end position="18"/>
    </location>
</feature>
<sequence>MRALLILLFSFAAIVANAQTVMPLYNGLPPGGIAGPDEEVTDKDNNRTNTSVPTLTAYLPPKDKATGTAVLICPGGGYHTVVFQREGLSIAEYFVKQGIAAFVLKYRLPDDKIMQDKSSGPLQDAQEAMKIIRSHAAEWNIDNSRVGIMGFSAGGHLASTTGTHFNKPVLAANAGINLRPDFMILVYPVISMEKNLTHAGSRLRLLGNQPGEEAIKNYSNDRQVTPQTPPTILFHTGDDTVVDVDNSLLFYQALRHQHVPAEMHIYPEGNHGFVLKLPTDVWMQITMKWLGRMGMLNPGNPLLQGGTGQLY</sequence>
<dbReference type="Proteomes" id="UP000190166">
    <property type="component" value="Unassembled WGS sequence"/>
</dbReference>
<dbReference type="GO" id="GO:0016787">
    <property type="term" value="F:hydrolase activity"/>
    <property type="evidence" value="ECO:0007669"/>
    <property type="project" value="UniProtKB-KW"/>
</dbReference>
<evidence type="ECO:0000256" key="1">
    <source>
        <dbReference type="ARBA" id="ARBA00022801"/>
    </source>
</evidence>
<name>A0A1T5P7W7_9BACT</name>
<dbReference type="SUPFAM" id="SSF53474">
    <property type="entry name" value="alpha/beta-Hydrolases"/>
    <property type="match status" value="1"/>
</dbReference>
<dbReference type="InterPro" id="IPR029058">
    <property type="entry name" value="AB_hydrolase_fold"/>
</dbReference>
<dbReference type="EMBL" id="FUZZ01000004">
    <property type="protein sequence ID" value="SKD08864.1"/>
    <property type="molecule type" value="Genomic_DNA"/>
</dbReference>
<feature type="domain" description="BD-FAE-like" evidence="3">
    <location>
        <begin position="57"/>
        <end position="254"/>
    </location>
</feature>